<sequence length="89" mass="10110">MPAPTHLPTRQSPVVEPEVREHPQTGEPGDHDRFTHYVRQRELERARRTGKPVTALCGKKWVPDGDPSRYPMCQTCSEIVAESFSRGLD</sequence>
<evidence type="ECO:0000313" key="3">
    <source>
        <dbReference type="Proteomes" id="UP000650511"/>
    </source>
</evidence>
<name>A0A8J3EUW1_9ACTN</name>
<feature type="compositionally biased region" description="Basic and acidic residues" evidence="1">
    <location>
        <begin position="17"/>
        <end position="32"/>
    </location>
</feature>
<organism evidence="2 3">
    <name type="scientific">Egicoccus halophilus</name>
    <dbReference type="NCBI Taxonomy" id="1670830"/>
    <lineage>
        <taxon>Bacteria</taxon>
        <taxon>Bacillati</taxon>
        <taxon>Actinomycetota</taxon>
        <taxon>Nitriliruptoria</taxon>
        <taxon>Egicoccales</taxon>
        <taxon>Egicoccaceae</taxon>
        <taxon>Egicoccus</taxon>
    </lineage>
</organism>
<evidence type="ECO:0000313" key="2">
    <source>
        <dbReference type="EMBL" id="GGI08478.1"/>
    </source>
</evidence>
<dbReference type="Pfam" id="PF11238">
    <property type="entry name" value="DUF3039"/>
    <property type="match status" value="1"/>
</dbReference>
<gene>
    <name evidence="2" type="ORF">GCM10011354_29280</name>
</gene>
<dbReference type="OrthoDB" id="8481541at2"/>
<protein>
    <recommendedName>
        <fullName evidence="4">DUF3039 domain-containing protein</fullName>
    </recommendedName>
</protein>
<accession>A0A8J3EUW1</accession>
<reference evidence="2" key="2">
    <citation type="submission" date="2020-09" db="EMBL/GenBank/DDBJ databases">
        <authorList>
            <person name="Sun Q."/>
            <person name="Zhou Y."/>
        </authorList>
    </citation>
    <scope>NUCLEOTIDE SEQUENCE</scope>
    <source>
        <strain evidence="2">CGMCC 1.14988</strain>
    </source>
</reference>
<dbReference type="Proteomes" id="UP000650511">
    <property type="component" value="Unassembled WGS sequence"/>
</dbReference>
<comment type="caution">
    <text evidence="2">The sequence shown here is derived from an EMBL/GenBank/DDBJ whole genome shotgun (WGS) entry which is preliminary data.</text>
</comment>
<keyword evidence="3" id="KW-1185">Reference proteome</keyword>
<dbReference type="EMBL" id="BMHA01000012">
    <property type="protein sequence ID" value="GGI08478.1"/>
    <property type="molecule type" value="Genomic_DNA"/>
</dbReference>
<reference evidence="2" key="1">
    <citation type="journal article" date="2014" name="Int. J. Syst. Evol. Microbiol.">
        <title>Complete genome sequence of Corynebacterium casei LMG S-19264T (=DSM 44701T), isolated from a smear-ripened cheese.</title>
        <authorList>
            <consortium name="US DOE Joint Genome Institute (JGI-PGF)"/>
            <person name="Walter F."/>
            <person name="Albersmeier A."/>
            <person name="Kalinowski J."/>
            <person name="Ruckert C."/>
        </authorList>
    </citation>
    <scope>NUCLEOTIDE SEQUENCE</scope>
    <source>
        <strain evidence="2">CGMCC 1.14988</strain>
    </source>
</reference>
<dbReference type="InterPro" id="IPR021400">
    <property type="entry name" value="DUF3039"/>
</dbReference>
<dbReference type="AlphaFoldDB" id="A0A8J3EUW1"/>
<proteinExistence type="predicted"/>
<evidence type="ECO:0008006" key="4">
    <source>
        <dbReference type="Google" id="ProtNLM"/>
    </source>
</evidence>
<feature type="region of interest" description="Disordered" evidence="1">
    <location>
        <begin position="1"/>
        <end position="32"/>
    </location>
</feature>
<evidence type="ECO:0000256" key="1">
    <source>
        <dbReference type="SAM" id="MobiDB-lite"/>
    </source>
</evidence>
<dbReference type="RefSeq" id="WP_130650342.1">
    <property type="nucleotide sequence ID" value="NZ_BMHA01000012.1"/>
</dbReference>